<name>A0ACA9TT42_BIOOC</name>
<organism evidence="1 2">
    <name type="scientific">Clonostachys rosea f. rosea IK726</name>
    <dbReference type="NCBI Taxonomy" id="1349383"/>
    <lineage>
        <taxon>Eukaryota</taxon>
        <taxon>Fungi</taxon>
        <taxon>Dikarya</taxon>
        <taxon>Ascomycota</taxon>
        <taxon>Pezizomycotina</taxon>
        <taxon>Sordariomycetes</taxon>
        <taxon>Hypocreomycetidae</taxon>
        <taxon>Hypocreales</taxon>
        <taxon>Bionectriaceae</taxon>
        <taxon>Clonostachys</taxon>
    </lineage>
</organism>
<evidence type="ECO:0000313" key="2">
    <source>
        <dbReference type="Proteomes" id="UP000836387"/>
    </source>
</evidence>
<gene>
    <name evidence="1" type="ORF">CRV2_00001274</name>
</gene>
<accession>A0ACA9TT42</accession>
<keyword evidence="2" id="KW-1185">Reference proteome</keyword>
<dbReference type="Proteomes" id="UP000836387">
    <property type="component" value="Unassembled WGS sequence"/>
</dbReference>
<reference evidence="1" key="1">
    <citation type="submission" date="2020-04" db="EMBL/GenBank/DDBJ databases">
        <authorList>
            <person name="Broberg M."/>
        </authorList>
    </citation>
    <scope>NUCLEOTIDE SEQUENCE</scope>
</reference>
<sequence length="62" mass="7229">MLVLYELRSFRCIPENLGLPLFPRLIDRLSGQSRVEGWYVIPPYSERVRSKHLFIVEPASPS</sequence>
<proteinExistence type="predicted"/>
<protein>
    <submittedName>
        <fullName evidence="1">Uncharacterized protein</fullName>
    </submittedName>
</protein>
<comment type="caution">
    <text evidence="1">The sequence shown here is derived from an EMBL/GenBank/DDBJ whole genome shotgun (WGS) entry which is preliminary data.</text>
</comment>
<evidence type="ECO:0000313" key="1">
    <source>
        <dbReference type="EMBL" id="CAG9944110.1"/>
    </source>
</evidence>
<dbReference type="EMBL" id="CADEHS020000007">
    <property type="protein sequence ID" value="CAG9944110.1"/>
    <property type="molecule type" value="Genomic_DNA"/>
</dbReference>
<reference evidence="1" key="2">
    <citation type="submission" date="2021-10" db="EMBL/GenBank/DDBJ databases">
        <authorList>
            <person name="Piombo E."/>
        </authorList>
    </citation>
    <scope>NUCLEOTIDE SEQUENCE</scope>
</reference>